<dbReference type="AlphaFoldDB" id="A0A1X7L8I4"/>
<feature type="domain" description="Serine aminopeptidase S33" evidence="1">
    <location>
        <begin position="31"/>
        <end position="296"/>
    </location>
</feature>
<dbReference type="SUPFAM" id="SSF53474">
    <property type="entry name" value="alpha/beta-Hydrolases"/>
    <property type="match status" value="1"/>
</dbReference>
<protein>
    <submittedName>
        <fullName evidence="2">Lysophospholipase, alpha-beta hydrolase superfamily</fullName>
    </submittedName>
</protein>
<evidence type="ECO:0000259" key="1">
    <source>
        <dbReference type="Pfam" id="PF12146"/>
    </source>
</evidence>
<dbReference type="EMBL" id="FXAZ01000004">
    <property type="protein sequence ID" value="SMG49867.1"/>
    <property type="molecule type" value="Genomic_DNA"/>
</dbReference>
<dbReference type="Gene3D" id="3.40.50.1820">
    <property type="entry name" value="alpha/beta hydrolase"/>
    <property type="match status" value="1"/>
</dbReference>
<accession>A0A1X7L8I4</accession>
<dbReference type="Proteomes" id="UP000193834">
    <property type="component" value="Unassembled WGS sequence"/>
</dbReference>
<name>A0A1X7L8I4_9BACL</name>
<dbReference type="OrthoDB" id="9806902at2"/>
<dbReference type="GO" id="GO:0016787">
    <property type="term" value="F:hydrolase activity"/>
    <property type="evidence" value="ECO:0007669"/>
    <property type="project" value="UniProtKB-KW"/>
</dbReference>
<dbReference type="InterPro" id="IPR022742">
    <property type="entry name" value="Hydrolase_4"/>
</dbReference>
<gene>
    <name evidence="2" type="ORF">SAMN06295960_3077</name>
</gene>
<dbReference type="InterPro" id="IPR029058">
    <property type="entry name" value="AB_hydrolase_fold"/>
</dbReference>
<keyword evidence="2" id="KW-0378">Hydrolase</keyword>
<sequence length="318" mass="36127">MHTHEFQLTSSTDSPITIYQWKKEEETPHSQPKGIIQIAHGMTETGLRYARFAEALVQAGYIVYANDHRGHGRSASSMEKLGHLNRNDNHYMVEDMRIISTYIQAEHPDVPLILFGHSMGSFLSQMYIALHGSLLDGVVLCGSNGPRGPEVHAGKFAANLITKWKGIEHRSPFIDNLAFGGFNRNFKPSKTKYDWLSRDEHEVQKYIDDPFCGYVCTVGFYYELFHLIQHIHRPEVTARIPKDLPVLIIAGDKDPVGNFGAGVRKLEKLYTEQLKLQHVKTIIYPGARHELLNETNRDEITADCLAWFDELVAPTAER</sequence>
<dbReference type="STRING" id="1852522.SAMN06295960_3077"/>
<dbReference type="Pfam" id="PF12146">
    <property type="entry name" value="Hydrolase_4"/>
    <property type="match status" value="1"/>
</dbReference>
<evidence type="ECO:0000313" key="2">
    <source>
        <dbReference type="EMBL" id="SMG49867.1"/>
    </source>
</evidence>
<dbReference type="RefSeq" id="WP_085495483.1">
    <property type="nucleotide sequence ID" value="NZ_FXAZ01000004.1"/>
</dbReference>
<reference evidence="2 3" key="1">
    <citation type="submission" date="2017-04" db="EMBL/GenBank/DDBJ databases">
        <authorList>
            <person name="Afonso C.L."/>
            <person name="Miller P.J."/>
            <person name="Scott M.A."/>
            <person name="Spackman E."/>
            <person name="Goraichik I."/>
            <person name="Dimitrov K.M."/>
            <person name="Suarez D.L."/>
            <person name="Swayne D.E."/>
        </authorList>
    </citation>
    <scope>NUCLEOTIDE SEQUENCE [LARGE SCALE GENOMIC DNA]</scope>
    <source>
        <strain evidence="2 3">11</strain>
    </source>
</reference>
<proteinExistence type="predicted"/>
<dbReference type="InterPro" id="IPR051044">
    <property type="entry name" value="MAG_DAG_Lipase"/>
</dbReference>
<organism evidence="2 3">
    <name type="scientific">Paenibacillus aquistagni</name>
    <dbReference type="NCBI Taxonomy" id="1852522"/>
    <lineage>
        <taxon>Bacteria</taxon>
        <taxon>Bacillati</taxon>
        <taxon>Bacillota</taxon>
        <taxon>Bacilli</taxon>
        <taxon>Bacillales</taxon>
        <taxon>Paenibacillaceae</taxon>
        <taxon>Paenibacillus</taxon>
    </lineage>
</organism>
<dbReference type="PANTHER" id="PTHR11614">
    <property type="entry name" value="PHOSPHOLIPASE-RELATED"/>
    <property type="match status" value="1"/>
</dbReference>
<evidence type="ECO:0000313" key="3">
    <source>
        <dbReference type="Proteomes" id="UP000193834"/>
    </source>
</evidence>
<keyword evidence="3" id="KW-1185">Reference proteome</keyword>